<dbReference type="EMBL" id="GIFC01008026">
    <property type="protein sequence ID" value="MXU90109.1"/>
    <property type="molecule type" value="Transcribed_RNA"/>
</dbReference>
<sequence length="112" mass="13085">MTWRFFRRRRIGALRELSAPFLCLTSLKADQQAERRNFSLNSSVAFEKEGDHLLSTGSSSEIRSCVERRGKVGERERREGNWEPVFFPGRRRFCRSDWPLESDRGNFGTQPS</sequence>
<proteinExistence type="predicted"/>
<reference evidence="1" key="1">
    <citation type="submission" date="2019-12" db="EMBL/GenBank/DDBJ databases">
        <title>An insight into the sialome of adult female Ixodes ricinus ticks feeding for 6 days.</title>
        <authorList>
            <person name="Perner J."/>
            <person name="Ribeiro J.M.C."/>
        </authorList>
    </citation>
    <scope>NUCLEOTIDE SEQUENCE</scope>
    <source>
        <strain evidence="1">Semi-engorged</strain>
        <tissue evidence="1">Salivary glands</tissue>
    </source>
</reference>
<protein>
    <submittedName>
        <fullName evidence="1">Putative secreted protein</fullName>
    </submittedName>
</protein>
<organism evidence="1">
    <name type="scientific">Ixodes ricinus</name>
    <name type="common">Common tick</name>
    <name type="synonym">Acarus ricinus</name>
    <dbReference type="NCBI Taxonomy" id="34613"/>
    <lineage>
        <taxon>Eukaryota</taxon>
        <taxon>Metazoa</taxon>
        <taxon>Ecdysozoa</taxon>
        <taxon>Arthropoda</taxon>
        <taxon>Chelicerata</taxon>
        <taxon>Arachnida</taxon>
        <taxon>Acari</taxon>
        <taxon>Parasitiformes</taxon>
        <taxon>Ixodida</taxon>
        <taxon>Ixodoidea</taxon>
        <taxon>Ixodidae</taxon>
        <taxon>Ixodinae</taxon>
        <taxon>Ixodes</taxon>
    </lineage>
</organism>
<name>A0A6B0UK40_IXORI</name>
<dbReference type="AlphaFoldDB" id="A0A6B0UK40"/>
<evidence type="ECO:0000313" key="1">
    <source>
        <dbReference type="EMBL" id="MXU90109.1"/>
    </source>
</evidence>
<accession>A0A6B0UK40</accession>